<feature type="compositionally biased region" description="Basic and acidic residues" evidence="1">
    <location>
        <begin position="1"/>
        <end position="18"/>
    </location>
</feature>
<dbReference type="InterPro" id="IPR046576">
    <property type="entry name" value="DUF6636"/>
</dbReference>
<evidence type="ECO:0000256" key="1">
    <source>
        <dbReference type="SAM" id="MobiDB-lite"/>
    </source>
</evidence>
<comment type="caution">
    <text evidence="3">The sequence shown here is derived from an EMBL/GenBank/DDBJ whole genome shotgun (WGS) entry which is preliminary data.</text>
</comment>
<name>A0ABN2TF52_9MICO</name>
<dbReference type="Proteomes" id="UP001500755">
    <property type="component" value="Unassembled WGS sequence"/>
</dbReference>
<feature type="compositionally biased region" description="Basic and acidic residues" evidence="1">
    <location>
        <begin position="105"/>
        <end position="116"/>
    </location>
</feature>
<evidence type="ECO:0000313" key="3">
    <source>
        <dbReference type="EMBL" id="GAA2006057.1"/>
    </source>
</evidence>
<gene>
    <name evidence="3" type="ORF">GCM10009755_15040</name>
</gene>
<evidence type="ECO:0000313" key="4">
    <source>
        <dbReference type="Proteomes" id="UP001500755"/>
    </source>
</evidence>
<feature type="compositionally biased region" description="Acidic residues" evidence="1">
    <location>
        <begin position="260"/>
        <end position="270"/>
    </location>
</feature>
<proteinExistence type="predicted"/>
<keyword evidence="2" id="KW-0472">Membrane</keyword>
<evidence type="ECO:0000256" key="2">
    <source>
        <dbReference type="SAM" id="Phobius"/>
    </source>
</evidence>
<keyword evidence="2" id="KW-1133">Transmembrane helix</keyword>
<feature type="compositionally biased region" description="Basic and acidic residues" evidence="1">
    <location>
        <begin position="78"/>
        <end position="98"/>
    </location>
</feature>
<feature type="region of interest" description="Disordered" evidence="1">
    <location>
        <begin position="246"/>
        <end position="274"/>
    </location>
</feature>
<organism evidence="3 4">
    <name type="scientific">Brevibacterium samyangense</name>
    <dbReference type="NCBI Taxonomy" id="366888"/>
    <lineage>
        <taxon>Bacteria</taxon>
        <taxon>Bacillati</taxon>
        <taxon>Actinomycetota</taxon>
        <taxon>Actinomycetes</taxon>
        <taxon>Micrococcales</taxon>
        <taxon>Brevibacteriaceae</taxon>
        <taxon>Brevibacterium</taxon>
    </lineage>
</organism>
<sequence length="381" mass="38842">MNLPPRPDHRPQRRRPAEEQPEESLTTQLFIDRPAVGTPSPQGAASSGPDASDEATQIFDASALSGGEDEADSTRAMSLDELKDLAKESHVDSIDGPRSEPASSRGERRSRKEVLAAERAAGTQAAPSTWNAGAAAGAPAAAEAPTRQAAGQGLAQAAFAASAQGASGPGAPGAGNGQQVSPPSQMIPQAYAYPYPERRRGIPGWALAIVLLCAAAILAVIAYMVVDYLGREEPFDVASVAVPEPATSEDAGAIGSTDTASEEPVEDADIESFASPSGNISCTIDAERARCAIADFDFDAGEAPEGCAVDYGSVVVANNDGAGYSCEESPDGAPAATSLDYGKTVSAHGMTCTSSEEGMSCASDSTGKGFTLARAAATFEN</sequence>
<feature type="transmembrane region" description="Helical" evidence="2">
    <location>
        <begin position="205"/>
        <end position="226"/>
    </location>
</feature>
<accession>A0ABN2TF52</accession>
<feature type="compositionally biased region" description="Gly residues" evidence="1">
    <location>
        <begin position="167"/>
        <end position="176"/>
    </location>
</feature>
<dbReference type="EMBL" id="BAAANO010000013">
    <property type="protein sequence ID" value="GAA2006057.1"/>
    <property type="molecule type" value="Genomic_DNA"/>
</dbReference>
<protein>
    <recommendedName>
        <fullName evidence="5">Protein kinase</fullName>
    </recommendedName>
</protein>
<dbReference type="Pfam" id="PF20341">
    <property type="entry name" value="DUF6636"/>
    <property type="match status" value="1"/>
</dbReference>
<evidence type="ECO:0008006" key="5">
    <source>
        <dbReference type="Google" id="ProtNLM"/>
    </source>
</evidence>
<dbReference type="RefSeq" id="WP_344308429.1">
    <property type="nucleotide sequence ID" value="NZ_BAAANO010000013.1"/>
</dbReference>
<reference evidence="3 4" key="1">
    <citation type="journal article" date="2019" name="Int. J. Syst. Evol. Microbiol.">
        <title>The Global Catalogue of Microorganisms (GCM) 10K type strain sequencing project: providing services to taxonomists for standard genome sequencing and annotation.</title>
        <authorList>
            <consortium name="The Broad Institute Genomics Platform"/>
            <consortium name="The Broad Institute Genome Sequencing Center for Infectious Disease"/>
            <person name="Wu L."/>
            <person name="Ma J."/>
        </authorList>
    </citation>
    <scope>NUCLEOTIDE SEQUENCE [LARGE SCALE GENOMIC DNA]</scope>
    <source>
        <strain evidence="3 4">JCM 14546</strain>
    </source>
</reference>
<feature type="region of interest" description="Disordered" evidence="1">
    <location>
        <begin position="164"/>
        <end position="183"/>
    </location>
</feature>
<keyword evidence="4" id="KW-1185">Reference proteome</keyword>
<feature type="region of interest" description="Disordered" evidence="1">
    <location>
        <begin position="1"/>
        <end position="132"/>
    </location>
</feature>
<keyword evidence="2" id="KW-0812">Transmembrane</keyword>